<protein>
    <submittedName>
        <fullName evidence="2">SDR family oxidoreductase</fullName>
    </submittedName>
</protein>
<proteinExistence type="inferred from homology"/>
<reference evidence="2 3" key="1">
    <citation type="submission" date="2018-08" db="EMBL/GenBank/DDBJ databases">
        <title>Achromobacter xylosoxidans Genome sequencing and assembly.</title>
        <authorList>
            <person name="Wang R."/>
            <person name="Rensing C."/>
            <person name="Li Y."/>
        </authorList>
    </citation>
    <scope>NUCLEOTIDE SEQUENCE [LARGE SCALE GENOMIC DNA]</scope>
    <source>
        <strain evidence="2 3">GD003A</strain>
    </source>
</reference>
<dbReference type="InterPro" id="IPR036291">
    <property type="entry name" value="NAD(P)-bd_dom_sf"/>
</dbReference>
<comment type="similarity">
    <text evidence="1">Belongs to the short-chain dehydrogenases/reductases (SDR) family.</text>
</comment>
<evidence type="ECO:0000313" key="2">
    <source>
        <dbReference type="EMBL" id="RPJ93192.1"/>
    </source>
</evidence>
<dbReference type="Gene3D" id="3.40.50.720">
    <property type="entry name" value="NAD(P)-binding Rossmann-like Domain"/>
    <property type="match status" value="1"/>
</dbReference>
<dbReference type="Pfam" id="PF13561">
    <property type="entry name" value="adh_short_C2"/>
    <property type="match status" value="1"/>
</dbReference>
<dbReference type="InterPro" id="IPR002347">
    <property type="entry name" value="SDR_fam"/>
</dbReference>
<dbReference type="FunFam" id="3.40.50.720:FF:000084">
    <property type="entry name" value="Short-chain dehydrogenase reductase"/>
    <property type="match status" value="1"/>
</dbReference>
<name>A0A424WJ27_ALCXX</name>
<sequence length="264" mass="27314">MDHAISDSTLSVIVTGGASGIGAAVCRRVIEAGGYAAILDLNQEAAHTLARELGPRAVAAPGDVLDEAGLRATQERLAALLPAVNGLVNCAGIAQVPTAIEDYPVEAWARVVDSHLKGTYIACRVFGSAMAERGRGAVVNVASVLSFRPGPVLAYGPAKAAVVNLTEALAVHWARRGLRVNAIAPGWTDTPFLKPKERQGERDMTPILNATPLGRLMQPREIADVVFFLLSPAAAVITGATIPCDGGVIAGSGWAPYGGLPRTA</sequence>
<dbReference type="PRINTS" id="PR00081">
    <property type="entry name" value="GDHRDH"/>
</dbReference>
<dbReference type="CDD" id="cd05233">
    <property type="entry name" value="SDR_c"/>
    <property type="match status" value="1"/>
</dbReference>
<evidence type="ECO:0000256" key="1">
    <source>
        <dbReference type="ARBA" id="ARBA00006484"/>
    </source>
</evidence>
<dbReference type="AlphaFoldDB" id="A0A424WJ27"/>
<dbReference type="PRINTS" id="PR00080">
    <property type="entry name" value="SDRFAMILY"/>
</dbReference>
<accession>A0A424WJ27</accession>
<dbReference type="PANTHER" id="PTHR42760">
    <property type="entry name" value="SHORT-CHAIN DEHYDROGENASES/REDUCTASES FAMILY MEMBER"/>
    <property type="match status" value="1"/>
</dbReference>
<comment type="caution">
    <text evidence="2">The sequence shown here is derived from an EMBL/GenBank/DDBJ whole genome shotgun (WGS) entry which is preliminary data.</text>
</comment>
<evidence type="ECO:0000313" key="3">
    <source>
        <dbReference type="Proteomes" id="UP000285324"/>
    </source>
</evidence>
<dbReference type="GO" id="GO:0016616">
    <property type="term" value="F:oxidoreductase activity, acting on the CH-OH group of donors, NAD or NADP as acceptor"/>
    <property type="evidence" value="ECO:0007669"/>
    <property type="project" value="TreeGrafter"/>
</dbReference>
<dbReference type="Proteomes" id="UP000285324">
    <property type="component" value="Unassembled WGS sequence"/>
</dbReference>
<dbReference type="OrthoDB" id="8687320at2"/>
<dbReference type="SUPFAM" id="SSF51735">
    <property type="entry name" value="NAD(P)-binding Rossmann-fold domains"/>
    <property type="match status" value="1"/>
</dbReference>
<dbReference type="RefSeq" id="WP_118931808.1">
    <property type="nucleotide sequence ID" value="NZ_CP061008.1"/>
</dbReference>
<dbReference type="EMBL" id="QVXO01000004">
    <property type="protein sequence ID" value="RPJ93192.1"/>
    <property type="molecule type" value="Genomic_DNA"/>
</dbReference>
<organism evidence="2 3">
    <name type="scientific">Alcaligenes xylosoxydans xylosoxydans</name>
    <name type="common">Achromobacter xylosoxidans</name>
    <dbReference type="NCBI Taxonomy" id="85698"/>
    <lineage>
        <taxon>Bacteria</taxon>
        <taxon>Pseudomonadati</taxon>
        <taxon>Pseudomonadota</taxon>
        <taxon>Betaproteobacteria</taxon>
        <taxon>Burkholderiales</taxon>
        <taxon>Alcaligenaceae</taxon>
        <taxon>Achromobacter</taxon>
    </lineage>
</organism>
<gene>
    <name evidence="2" type="ORF">DY367_04570</name>
</gene>